<protein>
    <recommendedName>
        <fullName evidence="5">DUF4238 domain-containing protein</fullName>
    </recommendedName>
</protein>
<dbReference type="Proteomes" id="UP000269407">
    <property type="component" value="Unassembled WGS sequence"/>
</dbReference>
<evidence type="ECO:0008006" key="5">
    <source>
        <dbReference type="Google" id="ProtNLM"/>
    </source>
</evidence>
<gene>
    <name evidence="2" type="ORF">DOV25_01365</name>
    <name evidence="1" type="ORF">GYO01_04810</name>
</gene>
<organism evidence="1 4">
    <name type="scientific">Listeria monocytogenes</name>
    <dbReference type="NCBI Taxonomy" id="1639"/>
    <lineage>
        <taxon>Bacteria</taxon>
        <taxon>Bacillati</taxon>
        <taxon>Bacillota</taxon>
        <taxon>Bacilli</taxon>
        <taxon>Bacillales</taxon>
        <taxon>Listeriaceae</taxon>
        <taxon>Listeria</taxon>
    </lineage>
</organism>
<evidence type="ECO:0000313" key="4">
    <source>
        <dbReference type="Proteomes" id="UP000845014"/>
    </source>
</evidence>
<comment type="caution">
    <text evidence="1">The sequence shown here is derived from an EMBL/GenBank/DDBJ whole genome shotgun (WGS) entry which is preliminary data.</text>
</comment>
<reference evidence="1" key="3">
    <citation type="submission" date="2020-01" db="EMBL/GenBank/DDBJ databases">
        <authorList>
            <consortium name="NCBI Pathogen Detection Project"/>
        </authorList>
    </citation>
    <scope>NUCLEOTIDE SEQUENCE</scope>
    <source>
        <strain evidence="1">CFIAFB20160079</strain>
    </source>
</reference>
<proteinExistence type="predicted"/>
<dbReference type="EMBL" id="RCRQ01000001">
    <property type="protein sequence ID" value="MCO37106.1"/>
    <property type="molecule type" value="Genomic_DNA"/>
</dbReference>
<dbReference type="Pfam" id="PF02810">
    <property type="entry name" value="SEC-C"/>
    <property type="match status" value="1"/>
</dbReference>
<accession>A0A9P3V7M0</accession>
<dbReference type="AlphaFoldDB" id="A0A9P3V7M0"/>
<evidence type="ECO:0000313" key="1">
    <source>
        <dbReference type="EMBL" id="HAB7363422.1"/>
    </source>
</evidence>
<dbReference type="InterPro" id="IPR004027">
    <property type="entry name" value="SEC_C_motif"/>
</dbReference>
<dbReference type="Proteomes" id="UP000845014">
    <property type="component" value="Unassembled WGS sequence"/>
</dbReference>
<name>A0A9P3V7M0_LISMN</name>
<sequence>MSNRQIGFKDTMILIPISSKFYLCFYHGDKPKYVKFKSYCFLTEEQTIEINVAILKNSYSKSVCMKEVPLKQNKSEGQGMKSPERNIMVYQGGDVSINTIKKEIEFYKSEEKFSKEYLSIFSEYRSLYEGKVKRNDLCLCGSEKKYKKCCLEIHERCISIYHEIHNQKNDRYSISPKYSVEREIEVFRGPQEEIPTSKDREIFELLKKENLGPMR</sequence>
<dbReference type="SUPFAM" id="SSF103642">
    <property type="entry name" value="Sec-C motif"/>
    <property type="match status" value="1"/>
</dbReference>
<dbReference type="EMBL" id="DAAHUJ010000002">
    <property type="protein sequence ID" value="HAB7363422.1"/>
    <property type="molecule type" value="Genomic_DNA"/>
</dbReference>
<evidence type="ECO:0000313" key="2">
    <source>
        <dbReference type="EMBL" id="MCO37106.1"/>
    </source>
</evidence>
<reference evidence="1 4" key="1">
    <citation type="journal article" date="2018" name="Genome Biol.">
        <title>SKESA: strategic k-mer extension for scrupulous assemblies.</title>
        <authorList>
            <person name="Souvorov A."/>
            <person name="Agarwala R."/>
            <person name="Lipman D.J."/>
        </authorList>
    </citation>
    <scope>NUCLEOTIDE SEQUENCE [LARGE SCALE GENOMIC DNA]</scope>
    <source>
        <strain evidence="1 4">CFIAFB20160079</strain>
    </source>
</reference>
<reference evidence="2 3" key="2">
    <citation type="submission" date="2018-07" db="EMBL/GenBank/DDBJ databases">
        <authorList>
            <consortium name="GenomeTrakr: Next Generation Sequencing Network for Food Pathogen Tracability"/>
        </authorList>
    </citation>
    <scope>NUCLEOTIDE SEQUENCE [LARGE SCALE GENOMIC DNA]</scope>
    <source>
        <strain evidence="2 3">FDA00013213</strain>
    </source>
</reference>
<dbReference type="Gene3D" id="3.10.450.50">
    <property type="match status" value="1"/>
</dbReference>
<evidence type="ECO:0000313" key="3">
    <source>
        <dbReference type="Proteomes" id="UP000269407"/>
    </source>
</evidence>